<sequence length="76" mass="8524">MDYLTKDQLGSLLAVLIAQLQRNGVLTPDDFDTMKRRLIEGDDEVVADAITGVLLSDIIDEPQRRRATMHVIAEQD</sequence>
<evidence type="ECO:0000313" key="2">
    <source>
        <dbReference type="Proteomes" id="UP000009134"/>
    </source>
</evidence>
<dbReference type="Proteomes" id="UP000009134">
    <property type="component" value="Chromosome"/>
</dbReference>
<evidence type="ECO:0000313" key="1">
    <source>
        <dbReference type="EMBL" id="ABD27166.1"/>
    </source>
</evidence>
<dbReference type="KEGG" id="nar:Saro_2730"/>
<reference evidence="2" key="1">
    <citation type="submission" date="2006-01" db="EMBL/GenBank/DDBJ databases">
        <title>Complete sequence of Novosphingobium aromaticivorans DSM 12444.</title>
        <authorList>
            <consortium name="US DOE Joint Genome Institute"/>
            <person name="Copeland A."/>
            <person name="Lucas S."/>
            <person name="Lapidus A."/>
            <person name="Barry K."/>
            <person name="Detter J.C."/>
            <person name="Glavina T."/>
            <person name="Hammon N."/>
            <person name="Israni S."/>
            <person name="Pitluck S."/>
            <person name="Chain P."/>
            <person name="Malfatti S."/>
            <person name="Shin M."/>
            <person name="Vergez L."/>
            <person name="Schmutz J."/>
            <person name="Larimer F."/>
            <person name="Land M."/>
            <person name="Kyrpides N."/>
            <person name="Ivanova N."/>
            <person name="Fredrickson J."/>
            <person name="Balkwill D."/>
            <person name="Romine M.F."/>
            <person name="Richardson P."/>
        </authorList>
    </citation>
    <scope>NUCLEOTIDE SEQUENCE [LARGE SCALE GENOMIC DNA]</scope>
    <source>
        <strain evidence="2">ATCC 700278 / DSM 12444 / CCUG 56034 / CIP 105152 / NBRC 16084 / F199</strain>
    </source>
</reference>
<name>Q2G4Q7_NOVAD</name>
<gene>
    <name evidence="1" type="ordered locus">Saro_2730</name>
</gene>
<dbReference type="EMBL" id="CP000248">
    <property type="protein sequence ID" value="ABD27166.1"/>
    <property type="molecule type" value="Genomic_DNA"/>
</dbReference>
<keyword evidence="2" id="KW-1185">Reference proteome</keyword>
<protein>
    <recommendedName>
        <fullName evidence="3">CARD domain-containing protein</fullName>
    </recommendedName>
</protein>
<evidence type="ECO:0008006" key="3">
    <source>
        <dbReference type="Google" id="ProtNLM"/>
    </source>
</evidence>
<dbReference type="AlphaFoldDB" id="Q2G4Q7"/>
<proteinExistence type="predicted"/>
<dbReference type="HOGENOM" id="CLU_2650865_0_0_5"/>
<dbReference type="RefSeq" id="WP_011446372.1">
    <property type="nucleotide sequence ID" value="NC_007794.1"/>
</dbReference>
<dbReference type="STRING" id="279238.Saro_2730"/>
<accession>Q2G4Q7</accession>
<organism evidence="1 2">
    <name type="scientific">Novosphingobium aromaticivorans (strain ATCC 700278 / DSM 12444 / CCUG 56034 / CIP 105152 / NBRC 16084 / F199)</name>
    <dbReference type="NCBI Taxonomy" id="279238"/>
    <lineage>
        <taxon>Bacteria</taxon>
        <taxon>Pseudomonadati</taxon>
        <taxon>Pseudomonadota</taxon>
        <taxon>Alphaproteobacteria</taxon>
        <taxon>Sphingomonadales</taxon>
        <taxon>Sphingomonadaceae</taxon>
        <taxon>Novosphingobium</taxon>
    </lineage>
</organism>